<dbReference type="OrthoDB" id="331021at2157"/>
<evidence type="ECO:0000313" key="2">
    <source>
        <dbReference type="EMBL" id="MXR52963.1"/>
    </source>
</evidence>
<sequence>MPQATDTHRTEDQPAGSEYQLSKAEVFELLSADRRQAVLLYLDTAEGTVQLGELAEHIASQECNCTPAELSSQQRKRAYVGLYQCHLPKMADAGVIDYDSDRGTIDLTERSDRLLEYLYFEEEGGSEEPSSVFERLLG</sequence>
<organism evidence="2 3">
    <name type="scientific">Halovenus carboxidivorans</name>
    <dbReference type="NCBI Taxonomy" id="2692199"/>
    <lineage>
        <taxon>Archaea</taxon>
        <taxon>Methanobacteriati</taxon>
        <taxon>Methanobacteriota</taxon>
        <taxon>Stenosarchaea group</taxon>
        <taxon>Halobacteria</taxon>
        <taxon>Halobacteriales</taxon>
        <taxon>Haloarculaceae</taxon>
        <taxon>Halovenus</taxon>
    </lineage>
</organism>
<evidence type="ECO:0000259" key="1">
    <source>
        <dbReference type="Pfam" id="PF24035"/>
    </source>
</evidence>
<evidence type="ECO:0000313" key="3">
    <source>
        <dbReference type="Proteomes" id="UP000466535"/>
    </source>
</evidence>
<keyword evidence="3" id="KW-1185">Reference proteome</keyword>
<dbReference type="EMBL" id="WUUT01000007">
    <property type="protein sequence ID" value="MXR52963.1"/>
    <property type="molecule type" value="Genomic_DNA"/>
</dbReference>
<dbReference type="RefSeq" id="WP_159765141.1">
    <property type="nucleotide sequence ID" value="NZ_WUUT01000007.1"/>
</dbReference>
<name>A0A6B0TBF5_9EURY</name>
<dbReference type="InterPro" id="IPR055768">
    <property type="entry name" value="DUF7344"/>
</dbReference>
<feature type="domain" description="DUF7344" evidence="1">
    <location>
        <begin position="27"/>
        <end position="105"/>
    </location>
</feature>
<protein>
    <recommendedName>
        <fullName evidence="1">DUF7344 domain-containing protein</fullName>
    </recommendedName>
</protein>
<accession>A0A6B0TBF5</accession>
<gene>
    <name evidence="2" type="ORF">GRX03_15290</name>
</gene>
<dbReference type="Pfam" id="PF24035">
    <property type="entry name" value="DUF7344"/>
    <property type="match status" value="1"/>
</dbReference>
<dbReference type="AlphaFoldDB" id="A0A6B0TBF5"/>
<proteinExistence type="predicted"/>
<dbReference type="Proteomes" id="UP000466535">
    <property type="component" value="Unassembled WGS sequence"/>
</dbReference>
<reference evidence="2 3" key="1">
    <citation type="submission" date="2019-12" db="EMBL/GenBank/DDBJ databases">
        <title>Isolation and characterization of three novel carbon monoxide-oxidizing members of Halobacteria from salione crusts and soils.</title>
        <authorList>
            <person name="Myers M.R."/>
            <person name="King G.M."/>
        </authorList>
    </citation>
    <scope>NUCLEOTIDE SEQUENCE [LARGE SCALE GENOMIC DNA]</scope>
    <source>
        <strain evidence="2 3">WSH3</strain>
    </source>
</reference>
<comment type="caution">
    <text evidence="2">The sequence shown here is derived from an EMBL/GenBank/DDBJ whole genome shotgun (WGS) entry which is preliminary data.</text>
</comment>